<comment type="subcellular location">
    <subcellularLocation>
        <location evidence="1">Membrane</location>
        <topology evidence="1">Multi-pass membrane protein</topology>
    </subcellularLocation>
</comment>
<dbReference type="RefSeq" id="WP_132951513.1">
    <property type="nucleotide sequence ID" value="NZ_SLXU01000007.1"/>
</dbReference>
<evidence type="ECO:0000256" key="3">
    <source>
        <dbReference type="ARBA" id="ARBA00022989"/>
    </source>
</evidence>
<organism evidence="7 8">
    <name type="scientific">Rhodovulum bhavnagarense</name>
    <dbReference type="NCBI Taxonomy" id="992286"/>
    <lineage>
        <taxon>Bacteria</taxon>
        <taxon>Pseudomonadati</taxon>
        <taxon>Pseudomonadota</taxon>
        <taxon>Alphaproteobacteria</taxon>
        <taxon>Rhodobacterales</taxon>
        <taxon>Paracoccaceae</taxon>
        <taxon>Rhodovulum</taxon>
    </lineage>
</organism>
<dbReference type="Proteomes" id="UP000295050">
    <property type="component" value="Unassembled WGS sequence"/>
</dbReference>
<feature type="transmembrane region" description="Helical" evidence="5">
    <location>
        <begin position="21"/>
        <end position="47"/>
    </location>
</feature>
<reference evidence="7 8" key="1">
    <citation type="submission" date="2019-03" db="EMBL/GenBank/DDBJ databases">
        <title>Genomic Encyclopedia of Type Strains, Phase IV (KMG-IV): sequencing the most valuable type-strain genomes for metagenomic binning, comparative biology and taxonomic classification.</title>
        <authorList>
            <person name="Goeker M."/>
        </authorList>
    </citation>
    <scope>NUCLEOTIDE SEQUENCE [LARGE SCALE GENOMIC DNA]</scope>
    <source>
        <strain evidence="7 8">DSM 24766</strain>
    </source>
</reference>
<feature type="transmembrane region" description="Helical" evidence="5">
    <location>
        <begin position="91"/>
        <end position="110"/>
    </location>
</feature>
<dbReference type="EMBL" id="SLXU01000007">
    <property type="protein sequence ID" value="TCP60968.1"/>
    <property type="molecule type" value="Genomic_DNA"/>
</dbReference>
<dbReference type="InterPro" id="IPR049453">
    <property type="entry name" value="Memb_transporter_dom"/>
</dbReference>
<keyword evidence="4 5" id="KW-0472">Membrane</keyword>
<proteinExistence type="predicted"/>
<dbReference type="Pfam" id="PF13515">
    <property type="entry name" value="FUSC_2"/>
    <property type="match status" value="1"/>
</dbReference>
<evidence type="ECO:0000256" key="5">
    <source>
        <dbReference type="SAM" id="Phobius"/>
    </source>
</evidence>
<dbReference type="AlphaFoldDB" id="A0A4R2REX7"/>
<keyword evidence="8" id="KW-1185">Reference proteome</keyword>
<sequence>MQSTHLQIAMHRALQRMIETVIGAPMTWLVLGLDLAIWDVIAILAILQVATEVIIGFKYGPGQILFSAMVLPMTALGDPKTVGAGMVAERVLDTLIGATIGMVVTILLSSSRDRHGLANRPGIHKPTQRRSHRGEDEFRRECTVCAKTHKHQISIASTKFSHDAHVFHETRSIQ</sequence>
<evidence type="ECO:0000256" key="4">
    <source>
        <dbReference type="ARBA" id="ARBA00023136"/>
    </source>
</evidence>
<comment type="caution">
    <text evidence="7">The sequence shown here is derived from an EMBL/GenBank/DDBJ whole genome shotgun (WGS) entry which is preliminary data.</text>
</comment>
<evidence type="ECO:0000313" key="7">
    <source>
        <dbReference type="EMBL" id="TCP60968.1"/>
    </source>
</evidence>
<protein>
    <submittedName>
        <fullName evidence="7">Fusaric acid resistance family protein</fullName>
    </submittedName>
</protein>
<keyword evidence="3 5" id="KW-1133">Transmembrane helix</keyword>
<dbReference type="OrthoDB" id="581879at2"/>
<feature type="domain" description="Integral membrane bound transporter" evidence="6">
    <location>
        <begin position="5"/>
        <end position="104"/>
    </location>
</feature>
<evidence type="ECO:0000256" key="1">
    <source>
        <dbReference type="ARBA" id="ARBA00004141"/>
    </source>
</evidence>
<accession>A0A4R2REX7</accession>
<evidence type="ECO:0000259" key="6">
    <source>
        <dbReference type="Pfam" id="PF13515"/>
    </source>
</evidence>
<name>A0A4R2REX7_9RHOB</name>
<evidence type="ECO:0000256" key="2">
    <source>
        <dbReference type="ARBA" id="ARBA00022692"/>
    </source>
</evidence>
<gene>
    <name evidence="7" type="ORF">EV663_107144</name>
</gene>
<keyword evidence="2 5" id="KW-0812">Transmembrane</keyword>
<evidence type="ECO:0000313" key="8">
    <source>
        <dbReference type="Proteomes" id="UP000295050"/>
    </source>
</evidence>
<dbReference type="GO" id="GO:0016020">
    <property type="term" value="C:membrane"/>
    <property type="evidence" value="ECO:0007669"/>
    <property type="project" value="UniProtKB-SubCell"/>
</dbReference>